<protein>
    <recommendedName>
        <fullName evidence="3 7">Dihydrofolate reductase</fullName>
        <ecNumber evidence="3 7">1.5.1.3</ecNumber>
    </recommendedName>
</protein>
<dbReference type="InterPro" id="IPR012259">
    <property type="entry name" value="DHFR"/>
</dbReference>
<dbReference type="RefSeq" id="WP_307044002.1">
    <property type="nucleotide sequence ID" value="NZ_JAUSYY010000001.1"/>
</dbReference>
<dbReference type="CDD" id="cd00209">
    <property type="entry name" value="DHFR"/>
    <property type="match status" value="1"/>
</dbReference>
<dbReference type="Proteomes" id="UP001239083">
    <property type="component" value="Unassembled WGS sequence"/>
</dbReference>
<sequence>MSVAGDVGRSSPRVGLIWAEAEGGVIGRDGGMPWHVPEDLAHFKQITLGAPVIMGRKTWESLSPRFRPLPGRRNIVVTRRADWSAEGAETAASGEAALELAAEGDDEWVWVIGGAELFTAVVDRADRLEVTELRHDDGDAGAFAAAEGDVLAPAIPAPFRLTAADPPEGAHVSRSGIRYRFLSYARA</sequence>
<dbReference type="PROSITE" id="PS51330">
    <property type="entry name" value="DHFR_2"/>
    <property type="match status" value="1"/>
</dbReference>
<dbReference type="PRINTS" id="PR00070">
    <property type="entry name" value="DHFR"/>
</dbReference>
<evidence type="ECO:0000256" key="8">
    <source>
        <dbReference type="RuleBase" id="RU004474"/>
    </source>
</evidence>
<keyword evidence="11" id="KW-1185">Reference proteome</keyword>
<proteinExistence type="inferred from homology"/>
<dbReference type="EMBL" id="JAUSYY010000001">
    <property type="protein sequence ID" value="MDQ0895702.1"/>
    <property type="molecule type" value="Genomic_DNA"/>
</dbReference>
<dbReference type="PROSITE" id="PS00075">
    <property type="entry name" value="DHFR_1"/>
    <property type="match status" value="1"/>
</dbReference>
<organism evidence="10 11">
    <name type="scientific">Agromyces ramosus</name>
    <dbReference type="NCBI Taxonomy" id="33879"/>
    <lineage>
        <taxon>Bacteria</taxon>
        <taxon>Bacillati</taxon>
        <taxon>Actinomycetota</taxon>
        <taxon>Actinomycetes</taxon>
        <taxon>Micrococcales</taxon>
        <taxon>Microbacteriaceae</taxon>
        <taxon>Agromyces</taxon>
    </lineage>
</organism>
<keyword evidence="4 7" id="KW-0554">One-carbon metabolism</keyword>
<dbReference type="InterPro" id="IPR017925">
    <property type="entry name" value="DHFR_CS"/>
</dbReference>
<dbReference type="Pfam" id="PF00186">
    <property type="entry name" value="DHFR_1"/>
    <property type="match status" value="1"/>
</dbReference>
<name>A0ABU0RDB1_9MICO</name>
<keyword evidence="6 7" id="KW-0560">Oxidoreductase</keyword>
<evidence type="ECO:0000256" key="3">
    <source>
        <dbReference type="ARBA" id="ARBA00012856"/>
    </source>
</evidence>
<dbReference type="SUPFAM" id="SSF53597">
    <property type="entry name" value="Dihydrofolate reductase-like"/>
    <property type="match status" value="1"/>
</dbReference>
<evidence type="ECO:0000256" key="4">
    <source>
        <dbReference type="ARBA" id="ARBA00022563"/>
    </source>
</evidence>
<evidence type="ECO:0000256" key="2">
    <source>
        <dbReference type="ARBA" id="ARBA00009539"/>
    </source>
</evidence>
<dbReference type="GO" id="GO:0004146">
    <property type="term" value="F:dihydrofolate reductase activity"/>
    <property type="evidence" value="ECO:0007669"/>
    <property type="project" value="UniProtKB-EC"/>
</dbReference>
<evidence type="ECO:0000259" key="9">
    <source>
        <dbReference type="PROSITE" id="PS51330"/>
    </source>
</evidence>
<dbReference type="PANTHER" id="PTHR48069">
    <property type="entry name" value="DIHYDROFOLATE REDUCTASE"/>
    <property type="match status" value="1"/>
</dbReference>
<reference evidence="10 11" key="1">
    <citation type="submission" date="2023-07" db="EMBL/GenBank/DDBJ databases">
        <title>Comparative genomics of wheat-associated soil bacteria to identify genetic determinants of phenazine resistance.</title>
        <authorList>
            <person name="Mouncey N."/>
        </authorList>
    </citation>
    <scope>NUCLEOTIDE SEQUENCE [LARGE SCALE GENOMIC DNA]</scope>
    <source>
        <strain evidence="10 11">V3I3</strain>
    </source>
</reference>
<evidence type="ECO:0000256" key="1">
    <source>
        <dbReference type="ARBA" id="ARBA00004903"/>
    </source>
</evidence>
<accession>A0ABU0RDB1</accession>
<comment type="caution">
    <text evidence="10">The sequence shown here is derived from an EMBL/GenBank/DDBJ whole genome shotgun (WGS) entry which is preliminary data.</text>
</comment>
<feature type="domain" description="DHFR" evidence="9">
    <location>
        <begin position="13"/>
        <end position="186"/>
    </location>
</feature>
<comment type="similarity">
    <text evidence="2 7 8">Belongs to the dihydrofolate reductase family.</text>
</comment>
<dbReference type="EC" id="1.5.1.3" evidence="3 7"/>
<comment type="pathway">
    <text evidence="1 7">Cofactor biosynthesis; tetrahydrofolate biosynthesis; 5,6,7,8-tetrahydrofolate from 7,8-dihydrofolate: step 1/1.</text>
</comment>
<evidence type="ECO:0000256" key="7">
    <source>
        <dbReference type="PIRNR" id="PIRNR000194"/>
    </source>
</evidence>
<comment type="function">
    <text evidence="7">Key enzyme in folate metabolism. Catalyzes an essential reaction for de novo glycine and purine synthesis, and for DNA precursor synthesis.</text>
</comment>
<gene>
    <name evidence="10" type="ORF">QFZ26_003257</name>
</gene>
<keyword evidence="5 7" id="KW-0521">NADP</keyword>
<evidence type="ECO:0000313" key="10">
    <source>
        <dbReference type="EMBL" id="MDQ0895702.1"/>
    </source>
</evidence>
<dbReference type="PIRSF" id="PIRSF000194">
    <property type="entry name" value="DHFR"/>
    <property type="match status" value="1"/>
</dbReference>
<dbReference type="Gene3D" id="3.40.430.10">
    <property type="entry name" value="Dihydrofolate Reductase, subunit A"/>
    <property type="match status" value="1"/>
</dbReference>
<dbReference type="PANTHER" id="PTHR48069:SF3">
    <property type="entry name" value="DIHYDROFOLATE REDUCTASE"/>
    <property type="match status" value="1"/>
</dbReference>
<evidence type="ECO:0000256" key="6">
    <source>
        <dbReference type="ARBA" id="ARBA00023002"/>
    </source>
</evidence>
<dbReference type="InterPro" id="IPR001796">
    <property type="entry name" value="DHFR_dom"/>
</dbReference>
<evidence type="ECO:0000313" key="11">
    <source>
        <dbReference type="Proteomes" id="UP001239083"/>
    </source>
</evidence>
<evidence type="ECO:0000256" key="5">
    <source>
        <dbReference type="ARBA" id="ARBA00022857"/>
    </source>
</evidence>
<comment type="catalytic activity">
    <reaction evidence="7">
        <text>(6S)-5,6,7,8-tetrahydrofolate + NADP(+) = 7,8-dihydrofolate + NADPH + H(+)</text>
        <dbReference type="Rhea" id="RHEA:15009"/>
        <dbReference type="ChEBI" id="CHEBI:15378"/>
        <dbReference type="ChEBI" id="CHEBI:57451"/>
        <dbReference type="ChEBI" id="CHEBI:57453"/>
        <dbReference type="ChEBI" id="CHEBI:57783"/>
        <dbReference type="ChEBI" id="CHEBI:58349"/>
        <dbReference type="EC" id="1.5.1.3"/>
    </reaction>
</comment>
<dbReference type="InterPro" id="IPR024072">
    <property type="entry name" value="DHFR-like_dom_sf"/>
</dbReference>